<evidence type="ECO:0000313" key="3">
    <source>
        <dbReference type="EMBL" id="PJE95709.1"/>
    </source>
</evidence>
<dbReference type="RefSeq" id="WP_100203719.1">
    <property type="nucleotide sequence ID" value="NZ_PGGW01000063.1"/>
</dbReference>
<dbReference type="Proteomes" id="UP000230407">
    <property type="component" value="Unassembled WGS sequence"/>
</dbReference>
<comment type="caution">
    <text evidence="3">The sequence shown here is derived from an EMBL/GenBank/DDBJ whole genome shotgun (WGS) entry which is preliminary data.</text>
</comment>
<gene>
    <name evidence="3" type="ORF">CUT44_22100</name>
</gene>
<feature type="compositionally biased region" description="Basic and acidic residues" evidence="1">
    <location>
        <begin position="1"/>
        <end position="15"/>
    </location>
</feature>
<dbReference type="AlphaFoldDB" id="A0A2M8LUV5"/>
<proteinExistence type="predicted"/>
<accession>A0A2M8LUV5</accession>
<keyword evidence="2" id="KW-0812">Transmembrane</keyword>
<evidence type="ECO:0000256" key="2">
    <source>
        <dbReference type="SAM" id="Phobius"/>
    </source>
</evidence>
<organism evidence="3 4">
    <name type="scientific">Streptomyces carminius</name>
    <dbReference type="NCBI Taxonomy" id="2665496"/>
    <lineage>
        <taxon>Bacteria</taxon>
        <taxon>Bacillati</taxon>
        <taxon>Actinomycetota</taxon>
        <taxon>Actinomycetes</taxon>
        <taxon>Kitasatosporales</taxon>
        <taxon>Streptomycetaceae</taxon>
        <taxon>Streptomyces</taxon>
    </lineage>
</organism>
<keyword evidence="4" id="KW-1185">Reference proteome</keyword>
<protein>
    <recommendedName>
        <fullName evidence="5">Integral membrane protein</fullName>
    </recommendedName>
</protein>
<feature type="region of interest" description="Disordered" evidence="1">
    <location>
        <begin position="1"/>
        <end position="23"/>
    </location>
</feature>
<dbReference type="EMBL" id="PGGW01000063">
    <property type="protein sequence ID" value="PJE95709.1"/>
    <property type="molecule type" value="Genomic_DNA"/>
</dbReference>
<reference evidence="3 4" key="1">
    <citation type="submission" date="2017-11" db="EMBL/GenBank/DDBJ databases">
        <title>Streptomyces carmine sp. nov., a novel actinomycete isolated from Sophora alopecuroides in Xinjiang, China.</title>
        <authorList>
            <person name="Wang Y."/>
            <person name="Luo X."/>
            <person name="Wan C."/>
            <person name="Zhang L."/>
        </authorList>
    </citation>
    <scope>NUCLEOTIDE SEQUENCE [LARGE SCALE GENOMIC DNA]</scope>
    <source>
        <strain evidence="3 4">TRM SA0054</strain>
    </source>
</reference>
<name>A0A2M8LUV5_9ACTN</name>
<feature type="transmembrane region" description="Helical" evidence="2">
    <location>
        <begin position="108"/>
        <end position="125"/>
    </location>
</feature>
<evidence type="ECO:0000313" key="4">
    <source>
        <dbReference type="Proteomes" id="UP000230407"/>
    </source>
</evidence>
<feature type="transmembrane region" description="Helical" evidence="2">
    <location>
        <begin position="81"/>
        <end position="102"/>
    </location>
</feature>
<keyword evidence="2" id="KW-1133">Transmembrane helix</keyword>
<evidence type="ECO:0008006" key="5">
    <source>
        <dbReference type="Google" id="ProtNLM"/>
    </source>
</evidence>
<keyword evidence="2" id="KW-0472">Membrane</keyword>
<evidence type="ECO:0000256" key="1">
    <source>
        <dbReference type="SAM" id="MobiDB-lite"/>
    </source>
</evidence>
<sequence length="146" mass="15946">MDARGPDPELRKELDATLQTRGELGPEYESELVESFLEKVDQRLDSVIDRRVRRHLAEQQTVVARGARTPRGDQAQEGPGAVFGLAAISLVLAIPLSAIAAVNADLPGLLVCWAGIVGVNAVHSADRLPWSRARREERRTASGDWD</sequence>